<accession>A0ABT0RRW9</accession>
<evidence type="ECO:0000259" key="15">
    <source>
        <dbReference type="PROSITE" id="PS50198"/>
    </source>
</evidence>
<keyword evidence="14" id="KW-0697">Rotamase</keyword>
<dbReference type="SUPFAM" id="SSF54534">
    <property type="entry name" value="FKBP-like"/>
    <property type="match status" value="1"/>
</dbReference>
<feature type="domain" description="PpiC" evidence="15">
    <location>
        <begin position="270"/>
        <end position="360"/>
    </location>
</feature>
<evidence type="ECO:0000256" key="10">
    <source>
        <dbReference type="ARBA" id="ARBA00031484"/>
    </source>
</evidence>
<proteinExistence type="inferred from homology"/>
<evidence type="ECO:0000256" key="11">
    <source>
        <dbReference type="ARBA" id="ARBA00038408"/>
    </source>
</evidence>
<name>A0ABT0RRW9_9SPHN</name>
<dbReference type="PANTHER" id="PTHR47529:SF1">
    <property type="entry name" value="PERIPLASMIC CHAPERONE PPID"/>
    <property type="match status" value="1"/>
</dbReference>
<evidence type="ECO:0000256" key="4">
    <source>
        <dbReference type="ARBA" id="ARBA00022519"/>
    </source>
</evidence>
<evidence type="ECO:0000256" key="12">
    <source>
        <dbReference type="ARBA" id="ARBA00040743"/>
    </source>
</evidence>
<dbReference type="PROSITE" id="PS50198">
    <property type="entry name" value="PPIC_PPIASE_2"/>
    <property type="match status" value="1"/>
</dbReference>
<keyword evidence="14 16" id="KW-0413">Isomerase</keyword>
<evidence type="ECO:0000256" key="13">
    <source>
        <dbReference type="ARBA" id="ARBA00042775"/>
    </source>
</evidence>
<dbReference type="Proteomes" id="UP001203410">
    <property type="component" value="Unassembled WGS sequence"/>
</dbReference>
<dbReference type="GO" id="GO:0016853">
    <property type="term" value="F:isomerase activity"/>
    <property type="evidence" value="ECO:0007669"/>
    <property type="project" value="UniProtKB-KW"/>
</dbReference>
<dbReference type="InterPro" id="IPR046357">
    <property type="entry name" value="PPIase_dom_sf"/>
</dbReference>
<evidence type="ECO:0000313" key="17">
    <source>
        <dbReference type="Proteomes" id="UP001203410"/>
    </source>
</evidence>
<comment type="subcellular location">
    <subcellularLocation>
        <location evidence="1">Cell inner membrane</location>
        <topology evidence="1">Single-pass type II membrane protein</topology>
        <orientation evidence="1">Periplasmic side</orientation>
    </subcellularLocation>
</comment>
<evidence type="ECO:0000256" key="1">
    <source>
        <dbReference type="ARBA" id="ARBA00004382"/>
    </source>
</evidence>
<keyword evidence="7" id="KW-0472">Membrane</keyword>
<keyword evidence="4" id="KW-0997">Cell inner membrane</keyword>
<evidence type="ECO:0000256" key="2">
    <source>
        <dbReference type="ARBA" id="ARBA00018370"/>
    </source>
</evidence>
<sequence length="646" mass="68955">MLSAFRKLSKSAFGSILLILFLIAIAASFALADISNVRSGSFGFGGGNGLVQVGDEDISDRDMDGAMRLVLQQAQRENPEATYSTIADQFDPVLDQLISERTLLAFGNDNGFQISKRLVDAQIATMPQVRGLDGKFSEQAYAAFLQQQQISDADFRRVIQSAVMQRLMLVPAAVDARVPIGVARPYASMLLEAREGQMGLVPTDAFKAGLNPSDGDLQSFYTQNRQRYMVPEQRVLKLARISPDSLPTPAPTEAEIAKYYRDNQATYAGSESRTISQAVVQDKRQADGIAARARSGAAFAAAAAPAGLAAEDVSLGSQTRAQFTGVANDAVANAAFAAAKGAIVGPIKSDLGWHVIKVEDIRGASGRTLAQARDEIAGLLTTAKHKDALTDLVTRVEDQIMDGASFNEVVTAAKIPVTTTPPINAGGTSRTDAAFKLPAEYAPAIKTGFAMGVDEDAEIVTLPENAGYVVVAIDRIIESAPAPLAEIKDRVRADWIQRKANDRARAVASEIAAKVARGTDMAKAMDEAGIPLPPVQPMSARRLQIGQANADAAVPLRMLFTLTQGKSRLVADPKARGFMIIKTNKIVPGNAMNSPMLIAQTQAEFQQSASNELGQQMLVAMKLDQGVKRNEEKITAAKRRITGAGQ</sequence>
<keyword evidence="6" id="KW-1133">Transmembrane helix</keyword>
<keyword evidence="17" id="KW-1185">Reference proteome</keyword>
<evidence type="ECO:0000256" key="5">
    <source>
        <dbReference type="ARBA" id="ARBA00022692"/>
    </source>
</evidence>
<evidence type="ECO:0000256" key="3">
    <source>
        <dbReference type="ARBA" id="ARBA00022475"/>
    </source>
</evidence>
<evidence type="ECO:0000256" key="8">
    <source>
        <dbReference type="ARBA" id="ARBA00023186"/>
    </source>
</evidence>
<evidence type="ECO:0000256" key="6">
    <source>
        <dbReference type="ARBA" id="ARBA00022989"/>
    </source>
</evidence>
<dbReference type="PANTHER" id="PTHR47529">
    <property type="entry name" value="PEPTIDYL-PROLYL CIS-TRANS ISOMERASE D"/>
    <property type="match status" value="1"/>
</dbReference>
<dbReference type="Gene3D" id="1.10.4030.10">
    <property type="entry name" value="Porin chaperone SurA, peptide-binding domain"/>
    <property type="match status" value="1"/>
</dbReference>
<dbReference type="Pfam" id="PF13624">
    <property type="entry name" value="SurA_N_3"/>
    <property type="match status" value="1"/>
</dbReference>
<evidence type="ECO:0000256" key="7">
    <source>
        <dbReference type="ARBA" id="ARBA00023136"/>
    </source>
</evidence>
<dbReference type="SUPFAM" id="SSF109998">
    <property type="entry name" value="Triger factor/SurA peptide-binding domain-like"/>
    <property type="match status" value="1"/>
</dbReference>
<dbReference type="InterPro" id="IPR027304">
    <property type="entry name" value="Trigger_fact/SurA_dom_sf"/>
</dbReference>
<keyword evidence="5" id="KW-0812">Transmembrane</keyword>
<reference evidence="16 17" key="1">
    <citation type="submission" date="2022-05" db="EMBL/GenBank/DDBJ databases">
        <authorList>
            <person name="Jo J.-H."/>
            <person name="Im W.-T."/>
        </authorList>
    </citation>
    <scope>NUCLEOTIDE SEQUENCE [LARGE SCALE GENOMIC DNA]</scope>
    <source>
        <strain evidence="16 17">NSE70-1</strain>
    </source>
</reference>
<gene>
    <name evidence="16" type="ORF">LZ496_03025</name>
</gene>
<evidence type="ECO:0000256" key="14">
    <source>
        <dbReference type="PROSITE-ProRule" id="PRU00278"/>
    </source>
</evidence>
<dbReference type="InterPro" id="IPR000297">
    <property type="entry name" value="PPIase_PpiC"/>
</dbReference>
<evidence type="ECO:0000313" key="16">
    <source>
        <dbReference type="EMBL" id="MCL6697757.1"/>
    </source>
</evidence>
<protein>
    <recommendedName>
        <fullName evidence="2">Parvulin-like PPIase</fullName>
    </recommendedName>
    <alternativeName>
        <fullName evidence="9">Peptidyl-prolyl cis-trans isomerase plp</fullName>
    </alternativeName>
    <alternativeName>
        <fullName evidence="12">Periplasmic chaperone PpiD</fullName>
    </alternativeName>
    <alternativeName>
        <fullName evidence="13">Periplasmic folding chaperone</fullName>
    </alternativeName>
    <alternativeName>
        <fullName evidence="10">Rotamase plp</fullName>
    </alternativeName>
</protein>
<organism evidence="16 17">
    <name type="scientific">Sphingomonas caseinilyticus</name>
    <dbReference type="NCBI Taxonomy" id="2908205"/>
    <lineage>
        <taxon>Bacteria</taxon>
        <taxon>Pseudomonadati</taxon>
        <taxon>Pseudomonadota</taxon>
        <taxon>Alphaproteobacteria</taxon>
        <taxon>Sphingomonadales</taxon>
        <taxon>Sphingomonadaceae</taxon>
        <taxon>Sphingomonas</taxon>
    </lineage>
</organism>
<keyword evidence="8" id="KW-0143">Chaperone</keyword>
<comment type="similarity">
    <text evidence="11">Belongs to the PpiD chaperone family.</text>
</comment>
<dbReference type="Pfam" id="PF13145">
    <property type="entry name" value="Rotamase_2"/>
    <property type="match status" value="1"/>
</dbReference>
<keyword evidence="3" id="KW-1003">Cell membrane</keyword>
<dbReference type="Gene3D" id="3.10.50.40">
    <property type="match status" value="1"/>
</dbReference>
<evidence type="ECO:0000256" key="9">
    <source>
        <dbReference type="ARBA" id="ARBA00030642"/>
    </source>
</evidence>
<dbReference type="InterPro" id="IPR052029">
    <property type="entry name" value="PpiD_chaperone"/>
</dbReference>
<comment type="caution">
    <text evidence="16">The sequence shown here is derived from an EMBL/GenBank/DDBJ whole genome shotgun (WGS) entry which is preliminary data.</text>
</comment>
<dbReference type="EMBL" id="JAMGBA010000001">
    <property type="protein sequence ID" value="MCL6697757.1"/>
    <property type="molecule type" value="Genomic_DNA"/>
</dbReference>
<dbReference type="RefSeq" id="WP_249903113.1">
    <property type="nucleotide sequence ID" value="NZ_JAMGBA010000001.1"/>
</dbReference>